<organism evidence="2 3">
    <name type="scientific">Romanomermis culicivorax</name>
    <name type="common">Nematode worm</name>
    <dbReference type="NCBI Taxonomy" id="13658"/>
    <lineage>
        <taxon>Eukaryota</taxon>
        <taxon>Metazoa</taxon>
        <taxon>Ecdysozoa</taxon>
        <taxon>Nematoda</taxon>
        <taxon>Enoplea</taxon>
        <taxon>Dorylaimia</taxon>
        <taxon>Mermithida</taxon>
        <taxon>Mermithoidea</taxon>
        <taxon>Mermithidae</taxon>
        <taxon>Romanomermis</taxon>
    </lineage>
</organism>
<accession>A0A915KDZ8</accession>
<name>A0A915KDZ8_ROMCU</name>
<feature type="region of interest" description="Disordered" evidence="1">
    <location>
        <begin position="92"/>
        <end position="122"/>
    </location>
</feature>
<sequence>MIKVIVEETPPLMVAASVPHSTARVDETDESDYVLEVDDKISAISDEEEPTEQRLGRINHPQIQATMTKSSLIKIERSMIIAASFGMVRPTGALQSSPSGSICSNATQPFQPSQAPPTSTGV</sequence>
<evidence type="ECO:0000256" key="1">
    <source>
        <dbReference type="SAM" id="MobiDB-lite"/>
    </source>
</evidence>
<keyword evidence="2" id="KW-1185">Reference proteome</keyword>
<dbReference type="Proteomes" id="UP000887565">
    <property type="component" value="Unplaced"/>
</dbReference>
<proteinExistence type="predicted"/>
<dbReference type="AlphaFoldDB" id="A0A915KDZ8"/>
<dbReference type="WBParaSite" id="nRc.2.0.1.t37018-RA">
    <property type="protein sequence ID" value="nRc.2.0.1.t37018-RA"/>
    <property type="gene ID" value="nRc.2.0.1.g37018"/>
</dbReference>
<protein>
    <submittedName>
        <fullName evidence="3">Uncharacterized protein</fullName>
    </submittedName>
</protein>
<reference evidence="3" key="1">
    <citation type="submission" date="2022-11" db="UniProtKB">
        <authorList>
            <consortium name="WormBaseParasite"/>
        </authorList>
    </citation>
    <scope>IDENTIFICATION</scope>
</reference>
<evidence type="ECO:0000313" key="2">
    <source>
        <dbReference type="Proteomes" id="UP000887565"/>
    </source>
</evidence>
<feature type="compositionally biased region" description="Polar residues" evidence="1">
    <location>
        <begin position="93"/>
        <end position="122"/>
    </location>
</feature>
<evidence type="ECO:0000313" key="3">
    <source>
        <dbReference type="WBParaSite" id="nRc.2.0.1.t37018-RA"/>
    </source>
</evidence>